<dbReference type="SMART" id="SM00342">
    <property type="entry name" value="HTH_ARAC"/>
    <property type="match status" value="1"/>
</dbReference>
<evidence type="ECO:0000259" key="4">
    <source>
        <dbReference type="PROSITE" id="PS01124"/>
    </source>
</evidence>
<dbReference type="Pfam" id="PF14526">
    <property type="entry name" value="Cass2"/>
    <property type="match status" value="1"/>
</dbReference>
<gene>
    <name evidence="5" type="ORF">HH215_24225</name>
</gene>
<keyword evidence="1" id="KW-0805">Transcription regulation</keyword>
<dbReference type="PANTHER" id="PTHR47504">
    <property type="entry name" value="RIGHT ORIGIN-BINDING PROTEIN"/>
    <property type="match status" value="1"/>
</dbReference>
<accession>A0A7Z2ZN97</accession>
<dbReference type="PRINTS" id="PR00032">
    <property type="entry name" value="HTHARAC"/>
</dbReference>
<dbReference type="KEGG" id="cheb:HH215_24225"/>
<dbReference type="EMBL" id="CP051680">
    <property type="protein sequence ID" value="QJD85973.1"/>
    <property type="molecule type" value="Genomic_DNA"/>
</dbReference>
<evidence type="ECO:0000256" key="1">
    <source>
        <dbReference type="ARBA" id="ARBA00023015"/>
    </source>
</evidence>
<dbReference type="SUPFAM" id="SSF55136">
    <property type="entry name" value="Probable bacterial effector-binding domain"/>
    <property type="match status" value="1"/>
</dbReference>
<evidence type="ECO:0000313" key="6">
    <source>
        <dbReference type="Proteomes" id="UP000502248"/>
    </source>
</evidence>
<dbReference type="InterPro" id="IPR010499">
    <property type="entry name" value="AraC_E-bd"/>
</dbReference>
<organism evidence="5 6">
    <name type="scientific">Cohnella herbarum</name>
    <dbReference type="NCBI Taxonomy" id="2728023"/>
    <lineage>
        <taxon>Bacteria</taxon>
        <taxon>Bacillati</taxon>
        <taxon>Bacillota</taxon>
        <taxon>Bacilli</taxon>
        <taxon>Bacillales</taxon>
        <taxon>Paenibacillaceae</taxon>
        <taxon>Cohnella</taxon>
    </lineage>
</organism>
<dbReference type="Proteomes" id="UP000502248">
    <property type="component" value="Chromosome"/>
</dbReference>
<dbReference type="RefSeq" id="WP_169282225.1">
    <property type="nucleotide sequence ID" value="NZ_CP051680.1"/>
</dbReference>
<dbReference type="InterPro" id="IPR050959">
    <property type="entry name" value="MarA-like"/>
</dbReference>
<dbReference type="SUPFAM" id="SSF46689">
    <property type="entry name" value="Homeodomain-like"/>
    <property type="match status" value="2"/>
</dbReference>
<protein>
    <submittedName>
        <fullName evidence="5">AraC family transcriptional regulator</fullName>
    </submittedName>
</protein>
<keyword evidence="6" id="KW-1185">Reference proteome</keyword>
<dbReference type="GO" id="GO:0043565">
    <property type="term" value="F:sequence-specific DNA binding"/>
    <property type="evidence" value="ECO:0007669"/>
    <property type="project" value="InterPro"/>
</dbReference>
<dbReference type="SMART" id="SM00871">
    <property type="entry name" value="AraC_E_bind"/>
    <property type="match status" value="1"/>
</dbReference>
<keyword evidence="3" id="KW-0804">Transcription</keyword>
<dbReference type="Gene3D" id="1.10.10.60">
    <property type="entry name" value="Homeodomain-like"/>
    <property type="match status" value="2"/>
</dbReference>
<dbReference type="InterPro" id="IPR018062">
    <property type="entry name" value="HTH_AraC-typ_CS"/>
</dbReference>
<dbReference type="InterPro" id="IPR018060">
    <property type="entry name" value="HTH_AraC"/>
</dbReference>
<dbReference type="InterPro" id="IPR009057">
    <property type="entry name" value="Homeodomain-like_sf"/>
</dbReference>
<evidence type="ECO:0000313" key="5">
    <source>
        <dbReference type="EMBL" id="QJD85973.1"/>
    </source>
</evidence>
<dbReference type="InterPro" id="IPR020449">
    <property type="entry name" value="Tscrpt_reg_AraC-type_HTH"/>
</dbReference>
<dbReference type="PROSITE" id="PS00041">
    <property type="entry name" value="HTH_ARAC_FAMILY_1"/>
    <property type="match status" value="1"/>
</dbReference>
<evidence type="ECO:0000256" key="3">
    <source>
        <dbReference type="ARBA" id="ARBA00023163"/>
    </source>
</evidence>
<keyword evidence="2" id="KW-0238">DNA-binding</keyword>
<dbReference type="Gene3D" id="3.20.80.10">
    <property type="entry name" value="Regulatory factor, effector binding domain"/>
    <property type="match status" value="1"/>
</dbReference>
<dbReference type="InterPro" id="IPR011256">
    <property type="entry name" value="Reg_factor_effector_dom_sf"/>
</dbReference>
<dbReference type="Pfam" id="PF12833">
    <property type="entry name" value="HTH_18"/>
    <property type="match status" value="1"/>
</dbReference>
<dbReference type="AlphaFoldDB" id="A0A7Z2ZN97"/>
<dbReference type="PANTHER" id="PTHR47504:SF5">
    <property type="entry name" value="RIGHT ORIGIN-BINDING PROTEIN"/>
    <property type="match status" value="1"/>
</dbReference>
<evidence type="ECO:0000256" key="2">
    <source>
        <dbReference type="ARBA" id="ARBA00023125"/>
    </source>
</evidence>
<name>A0A7Z2ZN97_9BACL</name>
<dbReference type="PROSITE" id="PS01124">
    <property type="entry name" value="HTH_ARAC_FAMILY_2"/>
    <property type="match status" value="1"/>
</dbReference>
<dbReference type="GO" id="GO:0003700">
    <property type="term" value="F:DNA-binding transcription factor activity"/>
    <property type="evidence" value="ECO:0007669"/>
    <property type="project" value="InterPro"/>
</dbReference>
<proteinExistence type="predicted"/>
<feature type="domain" description="HTH araC/xylS-type" evidence="4">
    <location>
        <begin position="9"/>
        <end position="107"/>
    </location>
</feature>
<sequence length="299" mass="34822">MSSYESVIQRVVDEVENRLGEDLKFSTVARLSNFSEFHFHRVFQFIVGLPVMDYVRKRRLVLAAQRVAYSKNKLLDIALDCGFGTPESFIRAFRKMYGMTPGEYRKSGIRPPAYPKMNVLQRRYNPYLGGIRMDHRIVTKPGFDVIGYPIRTRNADGQNNRDIPAFWQRYMQEKMGENLHKLAISNAEYGICGDFDMESGEFSYMIGLEVREGAEALEGTIKRHYPEQTYAVFTTPKVGSDRFAESIQNTWMAIFSEWFPHSGYEHSGAPEFEYYDERCWQDRNELLEMDIYIPVKPKA</sequence>
<dbReference type="InterPro" id="IPR029441">
    <property type="entry name" value="Cass2"/>
</dbReference>
<reference evidence="5 6" key="1">
    <citation type="submission" date="2020-04" db="EMBL/GenBank/DDBJ databases">
        <title>Genome sequencing of novel species.</title>
        <authorList>
            <person name="Heo J."/>
            <person name="Kim S.-J."/>
            <person name="Kim J.-S."/>
            <person name="Hong S.-B."/>
            <person name="Kwon S.-W."/>
        </authorList>
    </citation>
    <scope>NUCLEOTIDE SEQUENCE [LARGE SCALE GENOMIC DNA]</scope>
    <source>
        <strain evidence="5 6">MFER-1</strain>
    </source>
</reference>